<accession>A0A9Q0K1G4</accession>
<dbReference type="OrthoDB" id="272703at2759"/>
<name>A0A9Q0K1G4_9MAGN</name>
<dbReference type="GO" id="GO:0003723">
    <property type="term" value="F:RNA binding"/>
    <property type="evidence" value="ECO:0007669"/>
    <property type="project" value="UniProtKB-UniRule"/>
</dbReference>
<feature type="coiled-coil region" evidence="3">
    <location>
        <begin position="232"/>
        <end position="280"/>
    </location>
</feature>
<reference evidence="6" key="1">
    <citation type="journal article" date="2023" name="Plant J.">
        <title>The genome of the king protea, Protea cynaroides.</title>
        <authorList>
            <person name="Chang J."/>
            <person name="Duong T.A."/>
            <person name="Schoeman C."/>
            <person name="Ma X."/>
            <person name="Roodt D."/>
            <person name="Barker N."/>
            <person name="Li Z."/>
            <person name="Van de Peer Y."/>
            <person name="Mizrachi E."/>
        </authorList>
    </citation>
    <scope>NUCLEOTIDE SEQUENCE</scope>
    <source>
        <tissue evidence="6">Young leaves</tissue>
    </source>
</reference>
<proteinExistence type="predicted"/>
<dbReference type="GO" id="GO:0005739">
    <property type="term" value="C:mitochondrion"/>
    <property type="evidence" value="ECO:0007669"/>
    <property type="project" value="TreeGrafter"/>
</dbReference>
<keyword evidence="3" id="KW-0175">Coiled coil</keyword>
<keyword evidence="1 2" id="KW-0694">RNA-binding</keyword>
<evidence type="ECO:0000313" key="7">
    <source>
        <dbReference type="Proteomes" id="UP001141806"/>
    </source>
</evidence>
<dbReference type="AlphaFoldDB" id="A0A9Q0K1G4"/>
<feature type="region of interest" description="Disordered" evidence="4">
    <location>
        <begin position="128"/>
        <end position="154"/>
    </location>
</feature>
<protein>
    <recommendedName>
        <fullName evidence="5">RRM domain-containing protein</fullName>
    </recommendedName>
</protein>
<dbReference type="SUPFAM" id="SSF54928">
    <property type="entry name" value="RNA-binding domain, RBD"/>
    <property type="match status" value="1"/>
</dbReference>
<dbReference type="SMART" id="SM00360">
    <property type="entry name" value="RRM"/>
    <property type="match status" value="1"/>
</dbReference>
<dbReference type="PROSITE" id="PS50102">
    <property type="entry name" value="RRM"/>
    <property type="match status" value="1"/>
</dbReference>
<feature type="region of interest" description="Disordered" evidence="4">
    <location>
        <begin position="188"/>
        <end position="232"/>
    </location>
</feature>
<dbReference type="InterPro" id="IPR012677">
    <property type="entry name" value="Nucleotide-bd_a/b_plait_sf"/>
</dbReference>
<dbReference type="InterPro" id="IPR050886">
    <property type="entry name" value="RNA-binding_reg"/>
</dbReference>
<evidence type="ECO:0000256" key="2">
    <source>
        <dbReference type="PROSITE-ProRule" id="PRU00176"/>
    </source>
</evidence>
<evidence type="ECO:0000256" key="1">
    <source>
        <dbReference type="ARBA" id="ARBA00022884"/>
    </source>
</evidence>
<evidence type="ECO:0000313" key="6">
    <source>
        <dbReference type="EMBL" id="KAJ4958460.1"/>
    </source>
</evidence>
<evidence type="ECO:0000256" key="3">
    <source>
        <dbReference type="SAM" id="Coils"/>
    </source>
</evidence>
<feature type="domain" description="RRM" evidence="5">
    <location>
        <begin position="7"/>
        <end position="84"/>
    </location>
</feature>
<dbReference type="GO" id="GO:0005634">
    <property type="term" value="C:nucleus"/>
    <property type="evidence" value="ECO:0007669"/>
    <property type="project" value="TreeGrafter"/>
</dbReference>
<sequence length="337" mass="40164">MTIDDENSIYVGGLPYDSTEETLRDAFHYYGAVVAVKVINDRDVGGKCYGFVTFTNPKSADNAIHEMNGRTIGGRVVRVNEVRSRSGRPIFHRENFRWDSERDVEWDRGRDRDRNYDLDRDRYRDRYHDRSRDRDRDREKEYERPHHDRIRDRFLDQGRELENNEQEHNRSHDHDWDRDHDVDWDHDREMDSDDHDRNKDVDKDLQSRIRNGSHFNDRHSRDLSSNSSDDYHDQVKEQLEILNQRREDLQKEISQIEEKLKEKEQLVSDLQKKSLKVEDALATVKKSSSHRQMQLINLQRCFLLVKDYNGKLKASEQELQALVDTTMIEASMGDDAS</sequence>
<dbReference type="InterPro" id="IPR035979">
    <property type="entry name" value="RBD_domain_sf"/>
</dbReference>
<evidence type="ECO:0000259" key="5">
    <source>
        <dbReference type="PROSITE" id="PS50102"/>
    </source>
</evidence>
<comment type="caution">
    <text evidence="6">The sequence shown here is derived from an EMBL/GenBank/DDBJ whole genome shotgun (WGS) entry which is preliminary data.</text>
</comment>
<dbReference type="EMBL" id="JAMYWD010000010">
    <property type="protein sequence ID" value="KAJ4958460.1"/>
    <property type="molecule type" value="Genomic_DNA"/>
</dbReference>
<dbReference type="Proteomes" id="UP001141806">
    <property type="component" value="Unassembled WGS sequence"/>
</dbReference>
<organism evidence="6 7">
    <name type="scientific">Protea cynaroides</name>
    <dbReference type="NCBI Taxonomy" id="273540"/>
    <lineage>
        <taxon>Eukaryota</taxon>
        <taxon>Viridiplantae</taxon>
        <taxon>Streptophyta</taxon>
        <taxon>Embryophyta</taxon>
        <taxon>Tracheophyta</taxon>
        <taxon>Spermatophyta</taxon>
        <taxon>Magnoliopsida</taxon>
        <taxon>Proteales</taxon>
        <taxon>Proteaceae</taxon>
        <taxon>Protea</taxon>
    </lineage>
</organism>
<dbReference type="Gene3D" id="3.30.70.330">
    <property type="match status" value="1"/>
</dbReference>
<dbReference type="FunFam" id="3.30.70.330:FF:000539">
    <property type="entry name" value="RNA-binding (RRM/RBD/RNP motifs) family protein"/>
    <property type="match status" value="1"/>
</dbReference>
<evidence type="ECO:0000256" key="4">
    <source>
        <dbReference type="SAM" id="MobiDB-lite"/>
    </source>
</evidence>
<dbReference type="PANTHER" id="PTHR48024">
    <property type="entry name" value="GEO13361P1-RELATED"/>
    <property type="match status" value="1"/>
</dbReference>
<feature type="compositionally biased region" description="Basic and acidic residues" evidence="4">
    <location>
        <begin position="188"/>
        <end position="207"/>
    </location>
</feature>
<dbReference type="PANTHER" id="PTHR48024:SF56">
    <property type="entry name" value="HETEROGENEOUS NUCLEAR RIBONUCLEOPROTEIN A0"/>
    <property type="match status" value="1"/>
</dbReference>
<keyword evidence="7" id="KW-1185">Reference proteome</keyword>
<dbReference type="Pfam" id="PF00076">
    <property type="entry name" value="RRM_1"/>
    <property type="match status" value="1"/>
</dbReference>
<dbReference type="InterPro" id="IPR000504">
    <property type="entry name" value="RRM_dom"/>
</dbReference>
<gene>
    <name evidence="6" type="ORF">NE237_025571</name>
</gene>